<protein>
    <recommendedName>
        <fullName evidence="9">DNA gyrase subunit A</fullName>
        <ecNumber evidence="9">5.6.2.2</ecNumber>
    </recommendedName>
</protein>
<dbReference type="PANTHER" id="PTHR43493:SF5">
    <property type="entry name" value="DNA GYRASE SUBUNIT A, CHLOROPLASTIC_MITOCHONDRIAL"/>
    <property type="match status" value="1"/>
</dbReference>
<dbReference type="SMART" id="SM00434">
    <property type="entry name" value="TOP4c"/>
    <property type="match status" value="1"/>
</dbReference>
<evidence type="ECO:0000256" key="2">
    <source>
        <dbReference type="ARBA" id="ARBA00008263"/>
    </source>
</evidence>
<dbReference type="SUPFAM" id="SSF56719">
    <property type="entry name" value="Type II DNA topoisomerase"/>
    <property type="match status" value="1"/>
</dbReference>
<dbReference type="EMBL" id="AGDZ01000018">
    <property type="protein sequence ID" value="EMB25633.1"/>
    <property type="molecule type" value="Genomic_DNA"/>
</dbReference>
<gene>
    <name evidence="9" type="primary">gyrA</name>
    <name evidence="13" type="ORF">HMPREF9733_00765</name>
</gene>
<dbReference type="InterPro" id="IPR013760">
    <property type="entry name" value="Topo_IIA-like_dom_sf"/>
</dbReference>
<evidence type="ECO:0000256" key="10">
    <source>
        <dbReference type="PROSITE-ProRule" id="PRU01384"/>
    </source>
</evidence>
<comment type="subunit">
    <text evidence="9">Heterotetramer, composed of two GyrA and two GyrB chains. In the heterotetramer, GyrA contains the active site tyrosine that forms a transient covalent intermediate with DNA, while GyrB binds cofactors and catalyzes ATP hydrolysis.</text>
</comment>
<dbReference type="GO" id="GO:0005737">
    <property type="term" value="C:cytoplasm"/>
    <property type="evidence" value="ECO:0007669"/>
    <property type="project" value="UniProtKB-SubCell"/>
</dbReference>
<comment type="similarity">
    <text evidence="2 9">Belongs to the type II topoisomerase GyrA/ParC subunit family.</text>
</comment>
<dbReference type="FunFam" id="3.90.199.10:FF:000001">
    <property type="entry name" value="DNA gyrase subunit A"/>
    <property type="match status" value="1"/>
</dbReference>
<dbReference type="Proteomes" id="UP000016183">
    <property type="component" value="Unassembled WGS sequence"/>
</dbReference>
<dbReference type="NCBIfam" id="TIGR01063">
    <property type="entry name" value="gyrA"/>
    <property type="match status" value="1"/>
</dbReference>
<evidence type="ECO:0000256" key="7">
    <source>
        <dbReference type="ARBA" id="ARBA00023235"/>
    </source>
</evidence>
<evidence type="ECO:0000256" key="8">
    <source>
        <dbReference type="ARBA" id="ARBA00063644"/>
    </source>
</evidence>
<dbReference type="GO" id="GO:0009330">
    <property type="term" value="C:DNA topoisomerase type II (double strand cut, ATP-hydrolyzing) complex"/>
    <property type="evidence" value="ECO:0007669"/>
    <property type="project" value="TreeGrafter"/>
</dbReference>
<name>M2BVW2_TREDN</name>
<dbReference type="Gene3D" id="2.120.10.90">
    <property type="entry name" value="DNA gyrase/topoisomerase IV, subunit A, C-terminal"/>
    <property type="match status" value="1"/>
</dbReference>
<keyword evidence="9" id="KW-0963">Cytoplasm</keyword>
<dbReference type="InterPro" id="IPR013758">
    <property type="entry name" value="Topo_IIA_A/C_ab"/>
</dbReference>
<dbReference type="NCBIfam" id="NF004043">
    <property type="entry name" value="PRK05560.1"/>
    <property type="match status" value="1"/>
</dbReference>
<comment type="miscellaneous">
    <text evidence="9">Few gyrases are as efficient as E.coli at forming negative supercoils. Not all organisms have 2 type II topoisomerases; in organisms with a single type II topoisomerase this enzyme also has to decatenate newly replicated chromosomes.</text>
</comment>
<dbReference type="SUPFAM" id="SSF101904">
    <property type="entry name" value="GyrA/ParC C-terminal domain-like"/>
    <property type="match status" value="1"/>
</dbReference>
<dbReference type="NCBIfam" id="NF004044">
    <property type="entry name" value="PRK05561.1"/>
    <property type="match status" value="1"/>
</dbReference>
<dbReference type="Pfam" id="PF00521">
    <property type="entry name" value="DNA_topoisoIV"/>
    <property type="match status" value="1"/>
</dbReference>
<dbReference type="GO" id="GO:0003677">
    <property type="term" value="F:DNA binding"/>
    <property type="evidence" value="ECO:0007669"/>
    <property type="project" value="UniProtKB-UniRule"/>
</dbReference>
<dbReference type="GO" id="GO:0006261">
    <property type="term" value="P:DNA-templated DNA replication"/>
    <property type="evidence" value="ECO:0007669"/>
    <property type="project" value="UniProtKB-UniRule"/>
</dbReference>
<dbReference type="PROSITE" id="PS52040">
    <property type="entry name" value="TOPO_IIA"/>
    <property type="match status" value="1"/>
</dbReference>
<organism evidence="13 14">
    <name type="scientific">Treponema denticola SP33</name>
    <dbReference type="NCBI Taxonomy" id="999437"/>
    <lineage>
        <taxon>Bacteria</taxon>
        <taxon>Pseudomonadati</taxon>
        <taxon>Spirochaetota</taxon>
        <taxon>Spirochaetia</taxon>
        <taxon>Spirochaetales</taxon>
        <taxon>Treponemataceae</taxon>
        <taxon>Treponema</taxon>
    </lineage>
</organism>
<feature type="coiled-coil region" evidence="11">
    <location>
        <begin position="434"/>
        <end position="461"/>
    </location>
</feature>
<dbReference type="Pfam" id="PF03989">
    <property type="entry name" value="DNA_gyraseA_C"/>
    <property type="match status" value="6"/>
</dbReference>
<dbReference type="AlphaFoldDB" id="M2BVW2"/>
<dbReference type="GO" id="GO:0006265">
    <property type="term" value="P:DNA topological change"/>
    <property type="evidence" value="ECO:0007669"/>
    <property type="project" value="UniProtKB-UniRule"/>
</dbReference>
<evidence type="ECO:0000259" key="12">
    <source>
        <dbReference type="PROSITE" id="PS52040"/>
    </source>
</evidence>
<dbReference type="Gene3D" id="1.10.268.10">
    <property type="entry name" value="Topoisomerase, domain 3"/>
    <property type="match status" value="1"/>
</dbReference>
<proteinExistence type="inferred from homology"/>
<comment type="catalytic activity">
    <reaction evidence="1 9 10">
        <text>ATP-dependent breakage, passage and rejoining of double-stranded DNA.</text>
        <dbReference type="EC" id="5.6.2.2"/>
    </reaction>
</comment>
<dbReference type="RefSeq" id="WP_010694162.1">
    <property type="nucleotide sequence ID" value="NZ_KB442453.1"/>
</dbReference>
<dbReference type="HOGENOM" id="CLU_002977_6_1_12"/>
<dbReference type="GO" id="GO:0005694">
    <property type="term" value="C:chromosome"/>
    <property type="evidence" value="ECO:0007669"/>
    <property type="project" value="InterPro"/>
</dbReference>
<dbReference type="SMR" id="M2BVW2"/>
<feature type="short sequence motif" description="GyrA-box" evidence="9">
    <location>
        <begin position="531"/>
        <end position="537"/>
    </location>
</feature>
<accession>M2BVW2</accession>
<dbReference type="EC" id="5.6.2.2" evidence="9"/>
<dbReference type="Gene3D" id="3.30.1360.40">
    <property type="match status" value="1"/>
</dbReference>
<evidence type="ECO:0000256" key="11">
    <source>
        <dbReference type="SAM" id="Coils"/>
    </source>
</evidence>
<dbReference type="OrthoDB" id="9806486at2"/>
<evidence type="ECO:0000256" key="1">
    <source>
        <dbReference type="ARBA" id="ARBA00000185"/>
    </source>
</evidence>
<evidence type="ECO:0000256" key="4">
    <source>
        <dbReference type="ARBA" id="ARBA00022840"/>
    </source>
</evidence>
<keyword evidence="6 9" id="KW-0238">DNA-binding</keyword>
<dbReference type="PANTHER" id="PTHR43493">
    <property type="entry name" value="DNA GYRASE/TOPOISOMERASE SUBUNIT A"/>
    <property type="match status" value="1"/>
</dbReference>
<keyword evidence="4 9" id="KW-0067">ATP-binding</keyword>
<dbReference type="InterPro" id="IPR035516">
    <property type="entry name" value="Gyrase/topoIV_suA_C"/>
</dbReference>
<comment type="subunit">
    <text evidence="8">Heterotetramer composed of ParC and ParE.</text>
</comment>
<comment type="caution">
    <text evidence="13">The sequence shown here is derived from an EMBL/GenBank/DDBJ whole genome shotgun (WGS) entry which is preliminary data.</text>
</comment>
<keyword evidence="5 9" id="KW-0799">Topoisomerase</keyword>
<evidence type="ECO:0000256" key="6">
    <source>
        <dbReference type="ARBA" id="ARBA00023125"/>
    </source>
</evidence>
<dbReference type="FunFam" id="2.120.10.90:FF:000005">
    <property type="entry name" value="DNA topoisomerase 4 subunit A"/>
    <property type="match status" value="1"/>
</dbReference>
<dbReference type="Gene3D" id="3.90.199.10">
    <property type="entry name" value="Topoisomerase II, domain 5"/>
    <property type="match status" value="1"/>
</dbReference>
<keyword evidence="11" id="KW-0175">Coiled coil</keyword>
<reference evidence="13 14" key="1">
    <citation type="submission" date="2012-01" db="EMBL/GenBank/DDBJ databases">
        <title>The Genome Sequence of Treponema denticola SP33.</title>
        <authorList>
            <consortium name="The Broad Institute Genome Sequencing Platform"/>
            <person name="Earl A."/>
            <person name="Ward D."/>
            <person name="Feldgarden M."/>
            <person name="Gevers D."/>
            <person name="Blanton J.M."/>
            <person name="Fenno C.J."/>
            <person name="Baranova O.V."/>
            <person name="Mathney J."/>
            <person name="Dewhirst F.E."/>
            <person name="Izard J."/>
            <person name="Young S.K."/>
            <person name="Zeng Q."/>
            <person name="Gargeya S."/>
            <person name="Fitzgerald M."/>
            <person name="Haas B."/>
            <person name="Abouelleil A."/>
            <person name="Alvarado L."/>
            <person name="Arachchi H.M."/>
            <person name="Berlin A."/>
            <person name="Chapman S.B."/>
            <person name="Gearin G."/>
            <person name="Goldberg J."/>
            <person name="Griggs A."/>
            <person name="Gujja S."/>
            <person name="Hansen M."/>
            <person name="Heiman D."/>
            <person name="Howarth C."/>
            <person name="Larimer J."/>
            <person name="Lui A."/>
            <person name="MacDonald P.J.P."/>
            <person name="McCowen C."/>
            <person name="Montmayeur A."/>
            <person name="Murphy C."/>
            <person name="Neiman D."/>
            <person name="Pearson M."/>
            <person name="Priest M."/>
            <person name="Roberts A."/>
            <person name="Saif S."/>
            <person name="Shea T."/>
            <person name="Sisk P."/>
            <person name="Stolte C."/>
            <person name="Sykes S."/>
            <person name="Wortman J."/>
            <person name="Nusbaum C."/>
            <person name="Birren B."/>
        </authorList>
    </citation>
    <scope>NUCLEOTIDE SEQUENCE [LARGE SCALE GENOMIC DNA]</scope>
    <source>
        <strain evidence="13 14">SP33</strain>
    </source>
</reference>
<evidence type="ECO:0000256" key="9">
    <source>
        <dbReference type="HAMAP-Rule" id="MF_01897"/>
    </source>
</evidence>
<evidence type="ECO:0000313" key="13">
    <source>
        <dbReference type="EMBL" id="EMB25633.1"/>
    </source>
</evidence>
<dbReference type="GO" id="GO:0034335">
    <property type="term" value="F:DNA negative supercoiling activity"/>
    <property type="evidence" value="ECO:0007669"/>
    <property type="project" value="UniProtKB-ARBA"/>
</dbReference>
<dbReference type="InterPro" id="IPR050220">
    <property type="entry name" value="Type_II_DNA_Topoisomerases"/>
</dbReference>
<evidence type="ECO:0000256" key="3">
    <source>
        <dbReference type="ARBA" id="ARBA00022741"/>
    </source>
</evidence>
<dbReference type="FunFam" id="1.10.268.10:FF:000001">
    <property type="entry name" value="DNA gyrase subunit A"/>
    <property type="match status" value="1"/>
</dbReference>
<comment type="function">
    <text evidence="9">A type II topoisomerase that negatively supercoils closed circular double-stranded (ds) DNA in an ATP-dependent manner to modulate DNA topology and maintain chromosomes in an underwound state. Negative supercoiling favors strand separation, and DNA replication, transcription, recombination and repair, all of which involve strand separation. Also able to catalyze the interconversion of other topological isomers of dsDNA rings, including catenanes and knotted rings. Type II topoisomerases break and join 2 DNA strands simultaneously in an ATP-dependent manner.</text>
</comment>
<dbReference type="InterPro" id="IPR013757">
    <property type="entry name" value="Topo_IIA_A_a_sf"/>
</dbReference>
<feature type="active site" description="O-(5'-phospho-DNA)-tyrosine intermediate" evidence="9 10">
    <location>
        <position position="126"/>
    </location>
</feature>
<dbReference type="InterPro" id="IPR005743">
    <property type="entry name" value="GyrA"/>
</dbReference>
<keyword evidence="7 9" id="KW-0413">Isomerase</keyword>
<sequence length="815" mass="90199">MEEIETKEGGAVIPIPIENEVKRAYIDYSMSVIVSRALPDVRDGLKPVHRRILYSMEEKGLRSSGPTRKCAKIVGDVLGSYHPHGDASVYDALVRLGQDFSLRYPVIYPQGNFGTIGGDPPAAYRYTEAKMAKIAETMVEDIKKETVDFIPNFDDSTKEPTVLPAKFPFLLANGSSGIAVGMATNMPPHNLREIADAVSAYIDNPEIEIDELCKYMKGPDFPTGGVIYGRKGIKQAFKTGRGKILVRGKFTIEVDKKGKETIVFTEVPYQVNTTTLVSRIGELAREKIIDGIANVNDETSDRTGLRIVIELKRGAITKVVLNQLFAKTALQSSFGVINLALVNGRPETLNLKLLVKYFVEHRVDVVTRRTKFDLRKAEERAHILEALIVAIDNIDEVIKIIRASRDTQTAKNGLMERFGFDDVQAQAIVDMQLKRLTSLEIEDLRKELQELQVLIAHLKDLLAHPEKILALIKEETNEIAEKFGDERKTDIVADEVEELNIEDLIKKEEMVILISHLGYIKRIPATAYKSQNRGGKGSNSANLAEDDFLDQIFTASTHDYIMFITNAGKAYWLKVHEIQEASRTSRGSHIKSLLSVSSDEEITAVVSLKEFDDKTYLLMATAGGVVKKVTTDNFANAKTRGIIAIKLDEGDKLVSAILTGGKDEIMLITRRGQALRTSEEDIRSQGRSSRGVTGIKLSSEDELTGALRVTENQKMLVMTENGYGKRVEFSEFSAHGRGTGGQRIYTLSEKTGEVVGLLTVFDDDEVVCITGQGKTIRISVNSVGTMGRSAQGVRILDIESPDMLIGLDVVARDEE</sequence>
<dbReference type="InterPro" id="IPR006691">
    <property type="entry name" value="GyrA/parC_rep"/>
</dbReference>
<feature type="domain" description="Topo IIA-type catalytic" evidence="12">
    <location>
        <begin position="38"/>
        <end position="504"/>
    </location>
</feature>
<keyword evidence="3 9" id="KW-0547">Nucleotide-binding</keyword>
<dbReference type="HAMAP" id="MF_01897">
    <property type="entry name" value="GyrA"/>
    <property type="match status" value="1"/>
</dbReference>
<dbReference type="CDD" id="cd00187">
    <property type="entry name" value="TOP4c"/>
    <property type="match status" value="1"/>
</dbReference>
<dbReference type="PATRIC" id="fig|999437.3.peg.774"/>
<dbReference type="GO" id="GO:0005524">
    <property type="term" value="F:ATP binding"/>
    <property type="evidence" value="ECO:0007669"/>
    <property type="project" value="UniProtKB-UniRule"/>
</dbReference>
<dbReference type="FunFam" id="3.30.1360.40:FF:000002">
    <property type="entry name" value="DNA gyrase subunit A"/>
    <property type="match status" value="1"/>
</dbReference>
<evidence type="ECO:0000256" key="5">
    <source>
        <dbReference type="ARBA" id="ARBA00023029"/>
    </source>
</evidence>
<evidence type="ECO:0000313" key="14">
    <source>
        <dbReference type="Proteomes" id="UP000016183"/>
    </source>
</evidence>
<comment type="subcellular location">
    <subcellularLocation>
        <location evidence="9">Cytoplasm</location>
    </subcellularLocation>
</comment>
<dbReference type="InterPro" id="IPR002205">
    <property type="entry name" value="Topo_IIA_dom_A"/>
</dbReference>